<feature type="domain" description="Histidine kinase" evidence="14">
    <location>
        <begin position="292"/>
        <end position="514"/>
    </location>
</feature>
<dbReference type="PROSITE" id="PS50113">
    <property type="entry name" value="PAC"/>
    <property type="match status" value="1"/>
</dbReference>
<sequence length="519" mass="60212">MREKLFFFQIIGEVVAQKGEYWLMTSLESFYLEFNNELKNNTTISIKEPLGEIEKFEDSKRNLKFKQKVSSIRIIILSLVLSAFYLIIEGVLDTYIFQNYDNVFQDIFTTDPHEIFMHLCAICLILFIGVSSQYLLNSQRKTDLKLKESEKKYRLLIETSPISILLVDSKGIIIECNKASERIINYSKKNLLNKHIGEIFQFKGEKLQWFFNNFIKAINSELKEPFEMDILDKNGRMICLETAVSLIDIEGETFLQILSKDVTSRKRADELIREEIEKLKDLDKIKNNLITRSSYELKNPLTSICNASELLLKNYKEKLDDRASKLLKIVNKGGKRLSSLITRFTEISEIKSKGIELKTEFANITKIIQDCINEMSYQAFERNQFLNALIDETMYIYVDISRIKQVISEVILNAIHNTPPYGMISVDLQNYENYINILIKDSGVGFTENEKMKIFKEFGKIERYGKGLDIIADGIGLGLYISKKIIELHKGEIWVDSKGRNKGSTFIIKLPKKKLEKRD</sequence>
<dbReference type="SMART" id="SM00388">
    <property type="entry name" value="HisKA"/>
    <property type="match status" value="1"/>
</dbReference>
<dbReference type="PRINTS" id="PR00344">
    <property type="entry name" value="BCTRLSENSOR"/>
</dbReference>
<feature type="domain" description="PAC" evidence="16">
    <location>
        <begin position="224"/>
        <end position="274"/>
    </location>
</feature>
<dbReference type="GO" id="GO:0007234">
    <property type="term" value="P:osmosensory signaling via phosphorelay pathway"/>
    <property type="evidence" value="ECO:0007669"/>
    <property type="project" value="TreeGrafter"/>
</dbReference>
<accession>A0A0F9JRY4</accession>
<dbReference type="GO" id="GO:0000155">
    <property type="term" value="F:phosphorelay sensor kinase activity"/>
    <property type="evidence" value="ECO:0007669"/>
    <property type="project" value="InterPro"/>
</dbReference>
<dbReference type="InterPro" id="IPR000700">
    <property type="entry name" value="PAS-assoc_C"/>
</dbReference>
<keyword evidence="7" id="KW-0547">Nucleotide-binding</keyword>
<dbReference type="InterPro" id="IPR050351">
    <property type="entry name" value="BphY/WalK/GraS-like"/>
</dbReference>
<organism evidence="17">
    <name type="scientific">marine sediment metagenome</name>
    <dbReference type="NCBI Taxonomy" id="412755"/>
    <lineage>
        <taxon>unclassified sequences</taxon>
        <taxon>metagenomes</taxon>
        <taxon>ecological metagenomes</taxon>
    </lineage>
</organism>
<feature type="transmembrane region" description="Helical" evidence="13">
    <location>
        <begin position="115"/>
        <end position="136"/>
    </location>
</feature>
<evidence type="ECO:0000256" key="6">
    <source>
        <dbReference type="ARBA" id="ARBA00022692"/>
    </source>
</evidence>
<dbReference type="InterPro" id="IPR036097">
    <property type="entry name" value="HisK_dim/P_sf"/>
</dbReference>
<keyword evidence="8" id="KW-0418">Kinase</keyword>
<dbReference type="Pfam" id="PF00512">
    <property type="entry name" value="HisKA"/>
    <property type="match status" value="1"/>
</dbReference>
<evidence type="ECO:0000256" key="3">
    <source>
        <dbReference type="ARBA" id="ARBA00012438"/>
    </source>
</evidence>
<dbReference type="CDD" id="cd00082">
    <property type="entry name" value="HisKA"/>
    <property type="match status" value="1"/>
</dbReference>
<comment type="catalytic activity">
    <reaction evidence="1">
        <text>ATP + protein L-histidine = ADP + protein N-phospho-L-histidine.</text>
        <dbReference type="EC" id="2.7.13.3"/>
    </reaction>
</comment>
<dbReference type="InterPro" id="IPR003661">
    <property type="entry name" value="HisK_dim/P_dom"/>
</dbReference>
<dbReference type="SUPFAM" id="SSF55874">
    <property type="entry name" value="ATPase domain of HSP90 chaperone/DNA topoisomerase II/histidine kinase"/>
    <property type="match status" value="1"/>
</dbReference>
<gene>
    <name evidence="17" type="ORF">LCGC14_1418370</name>
</gene>
<comment type="subcellular location">
    <subcellularLocation>
        <location evidence="2">Membrane</location>
        <topology evidence="2">Multi-pass membrane protein</topology>
    </subcellularLocation>
</comment>
<keyword evidence="9" id="KW-0067">ATP-binding</keyword>
<dbReference type="InterPro" id="IPR035965">
    <property type="entry name" value="PAS-like_dom_sf"/>
</dbReference>
<dbReference type="PANTHER" id="PTHR42878:SF7">
    <property type="entry name" value="SENSOR HISTIDINE KINASE GLRK"/>
    <property type="match status" value="1"/>
</dbReference>
<dbReference type="Gene3D" id="3.30.450.20">
    <property type="entry name" value="PAS domain"/>
    <property type="match status" value="1"/>
</dbReference>
<dbReference type="InterPro" id="IPR004358">
    <property type="entry name" value="Sig_transdc_His_kin-like_C"/>
</dbReference>
<dbReference type="Gene3D" id="1.10.287.130">
    <property type="match status" value="1"/>
</dbReference>
<dbReference type="CDD" id="cd00130">
    <property type="entry name" value="PAS"/>
    <property type="match status" value="1"/>
</dbReference>
<dbReference type="PANTHER" id="PTHR42878">
    <property type="entry name" value="TWO-COMPONENT HISTIDINE KINASE"/>
    <property type="match status" value="1"/>
</dbReference>
<keyword evidence="12 13" id="KW-0472">Membrane</keyword>
<evidence type="ECO:0000256" key="8">
    <source>
        <dbReference type="ARBA" id="ARBA00022777"/>
    </source>
</evidence>
<keyword evidence="11" id="KW-0902">Two-component regulatory system</keyword>
<dbReference type="InterPro" id="IPR005467">
    <property type="entry name" value="His_kinase_dom"/>
</dbReference>
<evidence type="ECO:0000256" key="13">
    <source>
        <dbReference type="SAM" id="Phobius"/>
    </source>
</evidence>
<evidence type="ECO:0000256" key="4">
    <source>
        <dbReference type="ARBA" id="ARBA00022553"/>
    </source>
</evidence>
<dbReference type="GO" id="GO:0016020">
    <property type="term" value="C:membrane"/>
    <property type="evidence" value="ECO:0007669"/>
    <property type="project" value="UniProtKB-SubCell"/>
</dbReference>
<dbReference type="EMBL" id="LAZR01009428">
    <property type="protein sequence ID" value="KKM72654.1"/>
    <property type="molecule type" value="Genomic_DNA"/>
</dbReference>
<evidence type="ECO:0000256" key="9">
    <source>
        <dbReference type="ARBA" id="ARBA00022840"/>
    </source>
</evidence>
<evidence type="ECO:0000256" key="2">
    <source>
        <dbReference type="ARBA" id="ARBA00004141"/>
    </source>
</evidence>
<dbReference type="Gene3D" id="3.30.565.10">
    <property type="entry name" value="Histidine kinase-like ATPase, C-terminal domain"/>
    <property type="match status" value="1"/>
</dbReference>
<dbReference type="PROSITE" id="PS50109">
    <property type="entry name" value="HIS_KIN"/>
    <property type="match status" value="1"/>
</dbReference>
<dbReference type="InterPro" id="IPR000014">
    <property type="entry name" value="PAS"/>
</dbReference>
<evidence type="ECO:0000259" key="14">
    <source>
        <dbReference type="PROSITE" id="PS50109"/>
    </source>
</evidence>
<evidence type="ECO:0000256" key="5">
    <source>
        <dbReference type="ARBA" id="ARBA00022679"/>
    </source>
</evidence>
<keyword evidence="10 13" id="KW-1133">Transmembrane helix</keyword>
<feature type="domain" description="PAS" evidence="15">
    <location>
        <begin position="149"/>
        <end position="202"/>
    </location>
</feature>
<dbReference type="NCBIfam" id="TIGR00229">
    <property type="entry name" value="sensory_box"/>
    <property type="match status" value="1"/>
</dbReference>
<dbReference type="Pfam" id="PF02518">
    <property type="entry name" value="HATPase_c"/>
    <property type="match status" value="1"/>
</dbReference>
<dbReference type="AlphaFoldDB" id="A0A0F9JRY4"/>
<evidence type="ECO:0000313" key="17">
    <source>
        <dbReference type="EMBL" id="KKM72654.1"/>
    </source>
</evidence>
<evidence type="ECO:0000256" key="10">
    <source>
        <dbReference type="ARBA" id="ARBA00022989"/>
    </source>
</evidence>
<protein>
    <recommendedName>
        <fullName evidence="3">histidine kinase</fullName>
        <ecNumber evidence="3">2.7.13.3</ecNumber>
    </recommendedName>
</protein>
<dbReference type="GO" id="GO:0030295">
    <property type="term" value="F:protein kinase activator activity"/>
    <property type="evidence" value="ECO:0007669"/>
    <property type="project" value="TreeGrafter"/>
</dbReference>
<dbReference type="SUPFAM" id="SSF55785">
    <property type="entry name" value="PYP-like sensor domain (PAS domain)"/>
    <property type="match status" value="1"/>
</dbReference>
<evidence type="ECO:0000256" key="7">
    <source>
        <dbReference type="ARBA" id="ARBA00022741"/>
    </source>
</evidence>
<keyword evidence="4" id="KW-0597">Phosphoprotein</keyword>
<name>A0A0F9JRY4_9ZZZZ</name>
<proteinExistence type="predicted"/>
<dbReference type="Pfam" id="PF13426">
    <property type="entry name" value="PAS_9"/>
    <property type="match status" value="1"/>
</dbReference>
<evidence type="ECO:0000259" key="15">
    <source>
        <dbReference type="PROSITE" id="PS50112"/>
    </source>
</evidence>
<dbReference type="SMART" id="SM00091">
    <property type="entry name" value="PAS"/>
    <property type="match status" value="1"/>
</dbReference>
<comment type="caution">
    <text evidence="17">The sequence shown here is derived from an EMBL/GenBank/DDBJ whole genome shotgun (WGS) entry which is preliminary data.</text>
</comment>
<dbReference type="GO" id="GO:0000156">
    <property type="term" value="F:phosphorelay response regulator activity"/>
    <property type="evidence" value="ECO:0007669"/>
    <property type="project" value="TreeGrafter"/>
</dbReference>
<evidence type="ECO:0000256" key="1">
    <source>
        <dbReference type="ARBA" id="ARBA00000085"/>
    </source>
</evidence>
<dbReference type="PROSITE" id="PS50112">
    <property type="entry name" value="PAS"/>
    <property type="match status" value="1"/>
</dbReference>
<dbReference type="GO" id="GO:0005524">
    <property type="term" value="F:ATP binding"/>
    <property type="evidence" value="ECO:0007669"/>
    <property type="project" value="UniProtKB-KW"/>
</dbReference>
<dbReference type="SMART" id="SM00387">
    <property type="entry name" value="HATPase_c"/>
    <property type="match status" value="1"/>
</dbReference>
<dbReference type="EC" id="2.7.13.3" evidence="3"/>
<keyword evidence="6 13" id="KW-0812">Transmembrane</keyword>
<dbReference type="InterPro" id="IPR003594">
    <property type="entry name" value="HATPase_dom"/>
</dbReference>
<dbReference type="SUPFAM" id="SSF47384">
    <property type="entry name" value="Homodimeric domain of signal transducing histidine kinase"/>
    <property type="match status" value="1"/>
</dbReference>
<evidence type="ECO:0000256" key="12">
    <source>
        <dbReference type="ARBA" id="ARBA00023136"/>
    </source>
</evidence>
<keyword evidence="5" id="KW-0808">Transferase</keyword>
<dbReference type="InterPro" id="IPR036890">
    <property type="entry name" value="HATPase_C_sf"/>
</dbReference>
<reference evidence="17" key="1">
    <citation type="journal article" date="2015" name="Nature">
        <title>Complex archaea that bridge the gap between prokaryotes and eukaryotes.</title>
        <authorList>
            <person name="Spang A."/>
            <person name="Saw J.H."/>
            <person name="Jorgensen S.L."/>
            <person name="Zaremba-Niedzwiedzka K."/>
            <person name="Martijn J."/>
            <person name="Lind A.E."/>
            <person name="van Eijk R."/>
            <person name="Schleper C."/>
            <person name="Guy L."/>
            <person name="Ettema T.J."/>
        </authorList>
    </citation>
    <scope>NUCLEOTIDE SEQUENCE</scope>
</reference>
<evidence type="ECO:0000259" key="16">
    <source>
        <dbReference type="PROSITE" id="PS50113"/>
    </source>
</evidence>
<evidence type="ECO:0000256" key="11">
    <source>
        <dbReference type="ARBA" id="ARBA00023012"/>
    </source>
</evidence>
<feature type="transmembrane region" description="Helical" evidence="13">
    <location>
        <begin position="70"/>
        <end position="88"/>
    </location>
</feature>